<accession>A0ABQ5E1J3</accession>
<evidence type="ECO:0000313" key="3">
    <source>
        <dbReference type="Proteomes" id="UP001151760"/>
    </source>
</evidence>
<organism evidence="2 3">
    <name type="scientific">Tanacetum coccineum</name>
    <dbReference type="NCBI Taxonomy" id="301880"/>
    <lineage>
        <taxon>Eukaryota</taxon>
        <taxon>Viridiplantae</taxon>
        <taxon>Streptophyta</taxon>
        <taxon>Embryophyta</taxon>
        <taxon>Tracheophyta</taxon>
        <taxon>Spermatophyta</taxon>
        <taxon>Magnoliopsida</taxon>
        <taxon>eudicotyledons</taxon>
        <taxon>Gunneridae</taxon>
        <taxon>Pentapetalae</taxon>
        <taxon>asterids</taxon>
        <taxon>campanulids</taxon>
        <taxon>Asterales</taxon>
        <taxon>Asteraceae</taxon>
        <taxon>Asteroideae</taxon>
        <taxon>Anthemideae</taxon>
        <taxon>Anthemidinae</taxon>
        <taxon>Tanacetum</taxon>
    </lineage>
</organism>
<evidence type="ECO:0000313" key="2">
    <source>
        <dbReference type="EMBL" id="GJT44959.1"/>
    </source>
</evidence>
<sequence>MGRSGIRIWGIHITKAYSFTCSLFNITKDKEEDESSGDDVDDEKEDEDEEEEHPALADSVPPPVHRVTARMSIRAQTLISLPSEL</sequence>
<comment type="caution">
    <text evidence="2">The sequence shown here is derived from an EMBL/GenBank/DDBJ whole genome shotgun (WGS) entry which is preliminary data.</text>
</comment>
<evidence type="ECO:0000256" key="1">
    <source>
        <dbReference type="SAM" id="MobiDB-lite"/>
    </source>
</evidence>
<dbReference type="Proteomes" id="UP001151760">
    <property type="component" value="Unassembled WGS sequence"/>
</dbReference>
<feature type="compositionally biased region" description="Acidic residues" evidence="1">
    <location>
        <begin position="31"/>
        <end position="52"/>
    </location>
</feature>
<gene>
    <name evidence="2" type="ORF">Tco_0953674</name>
</gene>
<protein>
    <submittedName>
        <fullName evidence="2">Uncharacterized protein</fullName>
    </submittedName>
</protein>
<reference evidence="2" key="1">
    <citation type="journal article" date="2022" name="Int. J. Mol. Sci.">
        <title>Draft Genome of Tanacetum Coccineum: Genomic Comparison of Closely Related Tanacetum-Family Plants.</title>
        <authorList>
            <person name="Yamashiro T."/>
            <person name="Shiraishi A."/>
            <person name="Nakayama K."/>
            <person name="Satake H."/>
        </authorList>
    </citation>
    <scope>NUCLEOTIDE SEQUENCE</scope>
</reference>
<dbReference type="EMBL" id="BQNB010015858">
    <property type="protein sequence ID" value="GJT44959.1"/>
    <property type="molecule type" value="Genomic_DNA"/>
</dbReference>
<feature type="region of interest" description="Disordered" evidence="1">
    <location>
        <begin position="28"/>
        <end position="64"/>
    </location>
</feature>
<reference evidence="2" key="2">
    <citation type="submission" date="2022-01" db="EMBL/GenBank/DDBJ databases">
        <authorList>
            <person name="Yamashiro T."/>
            <person name="Shiraishi A."/>
            <person name="Satake H."/>
            <person name="Nakayama K."/>
        </authorList>
    </citation>
    <scope>NUCLEOTIDE SEQUENCE</scope>
</reference>
<name>A0ABQ5E1J3_9ASTR</name>
<proteinExistence type="predicted"/>
<keyword evidence="3" id="KW-1185">Reference proteome</keyword>